<dbReference type="PANTHER" id="PTHR36836:SF1">
    <property type="entry name" value="COLANIC ACID BIOSYNTHESIS PROTEIN WCAK"/>
    <property type="match status" value="1"/>
</dbReference>
<protein>
    <submittedName>
        <fullName evidence="2">Colanic acid biosynthesis protein</fullName>
    </submittedName>
</protein>
<sequence>MKLVISGYYGFQNTGDEAILKSIIQHFRTTDPSIELIVLSQQPEHTMEDYGVKAVNRWNIKEIIKALKSSDGLISGGGSLLQDTTGPKSVLYYTGVMHMARLLNRPVYIYAQGMGPLTKPLSRFLVRYALNKVDGLTVRDETSEQLLKQIGIKKEIQVYSDPVFGYSFKEKPLSRKSRLNDKPLIAVSVREWGDSLALADKLAESLDQCAARGYAISFLPMHGKADEQFSKKIARKMKKEAEVHSGDLSIDEKLMILSTCDLLIGMRLHSLIFASICSTPFAALSYDPKIEALTKQLGYPVTANVNHSDWDPSSIPEEIERLYQNLALSKEQLEEAATPHARNAQQAAKAALEIFRTKKKY</sequence>
<dbReference type="PANTHER" id="PTHR36836">
    <property type="entry name" value="COLANIC ACID BIOSYNTHESIS PROTEIN WCAK"/>
    <property type="match status" value="1"/>
</dbReference>
<feature type="domain" description="Polysaccharide pyruvyl transferase" evidence="1">
    <location>
        <begin position="13"/>
        <end position="288"/>
    </location>
</feature>
<dbReference type="Gene3D" id="3.40.50.2000">
    <property type="entry name" value="Glycogen Phosphorylase B"/>
    <property type="match status" value="1"/>
</dbReference>
<dbReference type="RefSeq" id="WP_035507672.1">
    <property type="nucleotide sequence ID" value="NZ_CCDH010000001.1"/>
</dbReference>
<keyword evidence="3" id="KW-1185">Reference proteome</keyword>
<evidence type="ECO:0000313" key="3">
    <source>
        <dbReference type="Proteomes" id="UP000028868"/>
    </source>
</evidence>
<reference evidence="2 3" key="2">
    <citation type="submission" date="2014-05" db="EMBL/GenBank/DDBJ databases">
        <title>Draft genome sequence of Halobacillus karajensis HK-03.</title>
        <authorList>
            <person name="Khelaifia S."/>
            <person name="Croce O."/>
            <person name="Lagier J.C."/>
            <person name="Raoult D."/>
        </authorList>
    </citation>
    <scope>NUCLEOTIDE SEQUENCE [LARGE SCALE GENOMIC DNA]</scope>
    <source>
        <strain evidence="2 3">HD-03</strain>
    </source>
</reference>
<reference evidence="3" key="1">
    <citation type="submission" date="2014-03" db="EMBL/GenBank/DDBJ databases">
        <authorList>
            <person name="Urmite Genomes U."/>
        </authorList>
    </citation>
    <scope>NUCLEOTIDE SEQUENCE [LARGE SCALE GENOMIC DNA]</scope>
    <source>
        <strain evidence="3">HD-03</strain>
    </source>
</reference>
<dbReference type="NCBIfam" id="TIGR03609">
    <property type="entry name" value="S_layer_CsaB"/>
    <property type="match status" value="1"/>
</dbReference>
<proteinExistence type="predicted"/>
<comment type="caution">
    <text evidence="2">The sequence shown here is derived from an EMBL/GenBank/DDBJ whole genome shotgun (WGS) entry which is preliminary data.</text>
</comment>
<dbReference type="InterPro" id="IPR019896">
    <property type="entry name" value="Polysacch_pyruvyl_Trfase_CsaB"/>
</dbReference>
<evidence type="ECO:0000259" key="1">
    <source>
        <dbReference type="Pfam" id="PF04230"/>
    </source>
</evidence>
<organism evidence="2 3">
    <name type="scientific">Halobacillus karajensis</name>
    <dbReference type="NCBI Taxonomy" id="195088"/>
    <lineage>
        <taxon>Bacteria</taxon>
        <taxon>Bacillati</taxon>
        <taxon>Bacillota</taxon>
        <taxon>Bacilli</taxon>
        <taxon>Bacillales</taxon>
        <taxon>Bacillaceae</taxon>
        <taxon>Halobacillus</taxon>
    </lineage>
</organism>
<accession>A0A059NYE8</accession>
<name>A0A059NYE8_9BACI</name>
<gene>
    <name evidence="2" type="ORF">BN983_01226</name>
</gene>
<evidence type="ECO:0000313" key="2">
    <source>
        <dbReference type="EMBL" id="CDQ23007.1"/>
    </source>
</evidence>
<dbReference type="EMBL" id="CCDI010000001">
    <property type="protein sequence ID" value="CDQ23007.1"/>
    <property type="molecule type" value="Genomic_DNA"/>
</dbReference>
<dbReference type="Pfam" id="PF04230">
    <property type="entry name" value="PS_pyruv_trans"/>
    <property type="match status" value="1"/>
</dbReference>
<dbReference type="AlphaFoldDB" id="A0A059NYE8"/>
<dbReference type="Proteomes" id="UP000028868">
    <property type="component" value="Unassembled WGS sequence"/>
</dbReference>
<dbReference type="InterPro" id="IPR007345">
    <property type="entry name" value="Polysacch_pyruvyl_Trfase"/>
</dbReference>